<dbReference type="Gene3D" id="3.30.70.260">
    <property type="match status" value="1"/>
</dbReference>
<keyword evidence="3" id="KW-0658">Purine biosynthesis</keyword>
<dbReference type="InterPro" id="IPR041729">
    <property type="entry name" value="Formyl-FH4-Hydrolase_C"/>
</dbReference>
<evidence type="ECO:0000256" key="1">
    <source>
        <dbReference type="ARBA" id="ARBA00022563"/>
    </source>
</evidence>
<dbReference type="RefSeq" id="WP_184155199.1">
    <property type="nucleotide sequence ID" value="NZ_JACHFM010000008.1"/>
</dbReference>
<protein>
    <recommendedName>
        <fullName evidence="3 4">Formyltetrahydrofolate deformylase</fullName>
        <ecNumber evidence="3 4">3.5.1.10</ecNumber>
    </recommendedName>
    <alternativeName>
        <fullName evidence="3">Formyl-FH(4) hydrolase</fullName>
    </alternativeName>
</protein>
<gene>
    <name evidence="3" type="primary">purU</name>
    <name evidence="6" type="ORF">HNP73_004433</name>
</gene>
<dbReference type="PROSITE" id="PS51671">
    <property type="entry name" value="ACT"/>
    <property type="match status" value="1"/>
</dbReference>
<dbReference type="InterPro" id="IPR036477">
    <property type="entry name" value="Formyl_transf_N_sf"/>
</dbReference>
<dbReference type="PANTHER" id="PTHR42706">
    <property type="entry name" value="FORMYLTETRAHYDROFOLATE DEFORMYLASE"/>
    <property type="match status" value="1"/>
</dbReference>
<dbReference type="InterPro" id="IPR004810">
    <property type="entry name" value="PurU"/>
</dbReference>
<dbReference type="GO" id="GO:0006189">
    <property type="term" value="P:'de novo' IMP biosynthetic process"/>
    <property type="evidence" value="ECO:0007669"/>
    <property type="project" value="UniProtKB-UniRule"/>
</dbReference>
<dbReference type="Pfam" id="PF00551">
    <property type="entry name" value="Formyl_trans_N"/>
    <property type="match status" value="1"/>
</dbReference>
<dbReference type="GO" id="GO:0008864">
    <property type="term" value="F:formyltetrahydrofolate deformylase activity"/>
    <property type="evidence" value="ECO:0007669"/>
    <property type="project" value="UniProtKB-UniRule"/>
</dbReference>
<dbReference type="InterPro" id="IPR044074">
    <property type="entry name" value="PurU_ACT"/>
</dbReference>
<dbReference type="AlphaFoldDB" id="A0A840SZI2"/>
<organism evidence="6 7">
    <name type="scientific">Amaricoccus macauensis</name>
    <dbReference type="NCBI Taxonomy" id="57001"/>
    <lineage>
        <taxon>Bacteria</taxon>
        <taxon>Pseudomonadati</taxon>
        <taxon>Pseudomonadota</taxon>
        <taxon>Alphaproteobacteria</taxon>
        <taxon>Rhodobacterales</taxon>
        <taxon>Paracoccaceae</taxon>
        <taxon>Amaricoccus</taxon>
    </lineage>
</organism>
<comment type="caution">
    <text evidence="6">The sequence shown here is derived from an EMBL/GenBank/DDBJ whole genome shotgun (WGS) entry which is preliminary data.</text>
</comment>
<dbReference type="GO" id="GO:0006730">
    <property type="term" value="P:one-carbon metabolic process"/>
    <property type="evidence" value="ECO:0007669"/>
    <property type="project" value="UniProtKB-KW"/>
</dbReference>
<evidence type="ECO:0000256" key="3">
    <source>
        <dbReference type="HAMAP-Rule" id="MF_01927"/>
    </source>
</evidence>
<sequence length="285" mass="31266">MSETSFILTLTSAPLPGIIAAVSTAIADLGGNIHETHQHWDRPTDRFFLRVAFFGPEGLTATAVEQALAPTAEKLGLDLKVVDAARPPKVIAMVSKFDHALLHLLYQIRVGWLHAEVAALVSNHEDARRFADHEGIRFVHLPVTPETKPQQEAALLALVDETGAELVILARYMQILSDDLTRKLSGRAINIHHSFLPAFKGANPYKQAYQRGVKLIGATSHYVTSDLDEGPIIEQDVARVSHADTAEDLVAIGRDTESRVLARAVKSHLERRVLLCSTRTVVFGK</sequence>
<accession>A0A840SZI2</accession>
<dbReference type="UniPathway" id="UPA00074">
    <property type="reaction ID" value="UER00170"/>
</dbReference>
<dbReference type="InterPro" id="IPR002376">
    <property type="entry name" value="Formyl_transf_N"/>
</dbReference>
<dbReference type="InterPro" id="IPR045865">
    <property type="entry name" value="ACT-like_dom_sf"/>
</dbReference>
<proteinExistence type="inferred from homology"/>
<comment type="function">
    <text evidence="3">Catalyzes the hydrolysis of 10-formyltetrahydrofolate (formyl-FH4) to formate and tetrahydrofolate (FH4).</text>
</comment>
<dbReference type="Gene3D" id="3.40.50.170">
    <property type="entry name" value="Formyl transferase, N-terminal domain"/>
    <property type="match status" value="1"/>
</dbReference>
<evidence type="ECO:0000259" key="5">
    <source>
        <dbReference type="PROSITE" id="PS51671"/>
    </source>
</evidence>
<dbReference type="HAMAP" id="MF_01927">
    <property type="entry name" value="PurU"/>
    <property type="match status" value="1"/>
</dbReference>
<dbReference type="Proteomes" id="UP000549457">
    <property type="component" value="Unassembled WGS sequence"/>
</dbReference>
<dbReference type="EMBL" id="JACHFM010000008">
    <property type="protein sequence ID" value="MBB5224462.1"/>
    <property type="molecule type" value="Genomic_DNA"/>
</dbReference>
<dbReference type="NCBIfam" id="TIGR00655">
    <property type="entry name" value="PurU"/>
    <property type="match status" value="1"/>
</dbReference>
<reference evidence="6 7" key="1">
    <citation type="submission" date="2020-08" db="EMBL/GenBank/DDBJ databases">
        <title>Genomic Encyclopedia of Type Strains, Phase IV (KMG-IV): sequencing the most valuable type-strain genomes for metagenomic binning, comparative biology and taxonomic classification.</title>
        <authorList>
            <person name="Goeker M."/>
        </authorList>
    </citation>
    <scope>NUCLEOTIDE SEQUENCE [LARGE SCALE GENOMIC DNA]</scope>
    <source>
        <strain evidence="6 7">DSM 101730</strain>
    </source>
</reference>
<dbReference type="CDD" id="cd04875">
    <property type="entry name" value="ACT_F4HF-DF"/>
    <property type="match status" value="1"/>
</dbReference>
<comment type="catalytic activity">
    <reaction evidence="3">
        <text>(6R)-10-formyltetrahydrofolate + H2O = (6S)-5,6,7,8-tetrahydrofolate + formate + H(+)</text>
        <dbReference type="Rhea" id="RHEA:19833"/>
        <dbReference type="ChEBI" id="CHEBI:15377"/>
        <dbReference type="ChEBI" id="CHEBI:15378"/>
        <dbReference type="ChEBI" id="CHEBI:15740"/>
        <dbReference type="ChEBI" id="CHEBI:57453"/>
        <dbReference type="ChEBI" id="CHEBI:195366"/>
        <dbReference type="EC" id="3.5.1.10"/>
    </reaction>
</comment>
<evidence type="ECO:0000256" key="2">
    <source>
        <dbReference type="ARBA" id="ARBA00022801"/>
    </source>
</evidence>
<dbReference type="SUPFAM" id="SSF53328">
    <property type="entry name" value="Formyltransferase"/>
    <property type="match status" value="1"/>
</dbReference>
<keyword evidence="1 3" id="KW-0554">One-carbon metabolism</keyword>
<keyword evidence="7" id="KW-1185">Reference proteome</keyword>
<dbReference type="EC" id="3.5.1.10" evidence="3 4"/>
<comment type="pathway">
    <text evidence="3">Purine metabolism; IMP biosynthesis via de novo pathway; formate from 10-formyl-5,6,7,8-tetrahydrofolate: step 1/1.</text>
</comment>
<name>A0A840SZI2_9RHOB</name>
<evidence type="ECO:0000313" key="7">
    <source>
        <dbReference type="Proteomes" id="UP000549457"/>
    </source>
</evidence>
<feature type="domain" description="ACT" evidence="5">
    <location>
        <begin position="7"/>
        <end position="86"/>
    </location>
</feature>
<dbReference type="PRINTS" id="PR01575">
    <property type="entry name" value="FFH4HYDRLASE"/>
</dbReference>
<dbReference type="NCBIfam" id="NF004684">
    <property type="entry name" value="PRK06027.1"/>
    <property type="match status" value="1"/>
</dbReference>
<keyword evidence="2 3" id="KW-0378">Hydrolase</keyword>
<dbReference type="PIRSF" id="PIRSF036480">
    <property type="entry name" value="FormyFH4_hydr"/>
    <property type="match status" value="1"/>
</dbReference>
<evidence type="ECO:0000313" key="6">
    <source>
        <dbReference type="EMBL" id="MBB5224462.1"/>
    </source>
</evidence>
<comment type="similarity">
    <text evidence="3">Belongs to the PurU family.</text>
</comment>
<evidence type="ECO:0000256" key="4">
    <source>
        <dbReference type="NCBIfam" id="TIGR00655"/>
    </source>
</evidence>
<dbReference type="PANTHER" id="PTHR42706:SF1">
    <property type="entry name" value="FORMYLTETRAHYDROFOLATE DEFORMYLASE 2, MITOCHONDRIAL"/>
    <property type="match status" value="1"/>
</dbReference>
<dbReference type="CDD" id="cd08648">
    <property type="entry name" value="FMT_core_Formyl-FH4-Hydrolase_C"/>
    <property type="match status" value="1"/>
</dbReference>
<feature type="active site" evidence="3">
    <location>
        <position position="228"/>
    </location>
</feature>
<dbReference type="InterPro" id="IPR002912">
    <property type="entry name" value="ACT_dom"/>
</dbReference>
<dbReference type="SUPFAM" id="SSF55021">
    <property type="entry name" value="ACT-like"/>
    <property type="match status" value="1"/>
</dbReference>